<accession>A0AAE1CKU8</accession>
<keyword evidence="1" id="KW-0732">Signal</keyword>
<proteinExistence type="predicted"/>
<dbReference type="AlphaFoldDB" id="A0AAE1CKU8"/>
<dbReference type="Proteomes" id="UP001283361">
    <property type="component" value="Unassembled WGS sequence"/>
</dbReference>
<dbReference type="EMBL" id="JAWDGP010007794">
    <property type="protein sequence ID" value="KAK3704593.1"/>
    <property type="molecule type" value="Genomic_DNA"/>
</dbReference>
<evidence type="ECO:0000313" key="2">
    <source>
        <dbReference type="EMBL" id="KAK3704593.1"/>
    </source>
</evidence>
<gene>
    <name evidence="2" type="ORF">RRG08_033633</name>
</gene>
<feature type="chain" id="PRO_5041986506" evidence="1">
    <location>
        <begin position="21"/>
        <end position="382"/>
    </location>
</feature>
<reference evidence="2" key="1">
    <citation type="journal article" date="2023" name="G3 (Bethesda)">
        <title>A reference genome for the long-term kleptoplast-retaining sea slug Elysia crispata morphotype clarki.</title>
        <authorList>
            <person name="Eastman K.E."/>
            <person name="Pendleton A.L."/>
            <person name="Shaikh M.A."/>
            <person name="Suttiyut T."/>
            <person name="Ogas R."/>
            <person name="Tomko P."/>
            <person name="Gavelis G."/>
            <person name="Widhalm J.R."/>
            <person name="Wisecaver J.H."/>
        </authorList>
    </citation>
    <scope>NUCLEOTIDE SEQUENCE</scope>
    <source>
        <strain evidence="2">ECLA1</strain>
    </source>
</reference>
<feature type="signal peptide" evidence="1">
    <location>
        <begin position="1"/>
        <end position="20"/>
    </location>
</feature>
<comment type="caution">
    <text evidence="2">The sequence shown here is derived from an EMBL/GenBank/DDBJ whole genome shotgun (WGS) entry which is preliminary data.</text>
</comment>
<protein>
    <submittedName>
        <fullName evidence="2">Uncharacterized protein</fullName>
    </submittedName>
</protein>
<keyword evidence="3" id="KW-1185">Reference proteome</keyword>
<evidence type="ECO:0000256" key="1">
    <source>
        <dbReference type="SAM" id="SignalP"/>
    </source>
</evidence>
<organism evidence="2 3">
    <name type="scientific">Elysia crispata</name>
    <name type="common">lettuce slug</name>
    <dbReference type="NCBI Taxonomy" id="231223"/>
    <lineage>
        <taxon>Eukaryota</taxon>
        <taxon>Metazoa</taxon>
        <taxon>Spiralia</taxon>
        <taxon>Lophotrochozoa</taxon>
        <taxon>Mollusca</taxon>
        <taxon>Gastropoda</taxon>
        <taxon>Heterobranchia</taxon>
        <taxon>Euthyneura</taxon>
        <taxon>Panpulmonata</taxon>
        <taxon>Sacoglossa</taxon>
        <taxon>Placobranchoidea</taxon>
        <taxon>Plakobranchidae</taxon>
        <taxon>Elysia</taxon>
    </lineage>
</organism>
<name>A0AAE1CKU8_9GAST</name>
<evidence type="ECO:0000313" key="3">
    <source>
        <dbReference type="Proteomes" id="UP001283361"/>
    </source>
</evidence>
<sequence length="382" mass="41918">MLYQIFPITALQFLVRQITALQFLVRQQHTIDSVSKHRPGWMRYSITISPERGCHYPPCIFVDLDPTWGEITPLPGAPLFRPPCFGCVNRIPPRSRLGSSASKIEDEILNTRDLLSVMHHCWPVSKSGETGYLRNAIKSTVCYAELPCSPAAEDGQTSLDLNSPLFPSSLHASGRAHSTLPRGAQACNGAGQGATCPVKGLQRRSGVVWGVKLAENMLDQQYYCQSAIIWTDQAVRHQDHMGHDPGTLPEPPGVGGSLLDVLIEAFLINQIDNIVSRTLGPVLIEAFLINQIDNIVSRTLGPVLIEAFLINQIDNIVSRTLGPVLIEAFLINQIDNIVSRTLGPVLIEAFLINQIDNIVSRTLGPVLIAPVLCTACQSYCWC</sequence>